<dbReference type="HOGENOM" id="CLU_162176_0_0_1"/>
<evidence type="ECO:0000313" key="1">
    <source>
        <dbReference type="EMBL" id="EFP88149.1"/>
    </source>
</evidence>
<proteinExistence type="predicted"/>
<gene>
    <name evidence="1" type="ORF">PGTG_12596</name>
</gene>
<dbReference type="KEGG" id="pgr:PGTG_12596"/>
<dbReference type="InParanoid" id="E3KUT9"/>
<reference evidence="2" key="2">
    <citation type="journal article" date="2011" name="Proc. Natl. Acad. Sci. U.S.A.">
        <title>Obligate biotrophy features unraveled by the genomic analysis of rust fungi.</title>
        <authorList>
            <person name="Duplessis S."/>
            <person name="Cuomo C.A."/>
            <person name="Lin Y.-C."/>
            <person name="Aerts A."/>
            <person name="Tisserant E."/>
            <person name="Veneault-Fourrey C."/>
            <person name="Joly D.L."/>
            <person name="Hacquard S."/>
            <person name="Amselem J."/>
            <person name="Cantarel B.L."/>
            <person name="Chiu R."/>
            <person name="Coutinho P.M."/>
            <person name="Feau N."/>
            <person name="Field M."/>
            <person name="Frey P."/>
            <person name="Gelhaye E."/>
            <person name="Goldberg J."/>
            <person name="Grabherr M.G."/>
            <person name="Kodira C.D."/>
            <person name="Kohler A."/>
            <person name="Kuees U."/>
            <person name="Lindquist E.A."/>
            <person name="Lucas S.M."/>
            <person name="Mago R."/>
            <person name="Mauceli E."/>
            <person name="Morin E."/>
            <person name="Murat C."/>
            <person name="Pangilinan J.L."/>
            <person name="Park R."/>
            <person name="Pearson M."/>
            <person name="Quesneville H."/>
            <person name="Rouhier N."/>
            <person name="Sakthikumar S."/>
            <person name="Salamov A.A."/>
            <person name="Schmutz J."/>
            <person name="Selles B."/>
            <person name="Shapiro H."/>
            <person name="Tanguay P."/>
            <person name="Tuskan G.A."/>
            <person name="Henrissat B."/>
            <person name="Van de Peer Y."/>
            <person name="Rouze P."/>
            <person name="Ellis J.G."/>
            <person name="Dodds P.N."/>
            <person name="Schein J.E."/>
            <person name="Zhong S."/>
            <person name="Hamelin R.C."/>
            <person name="Grigoriev I.V."/>
            <person name="Szabo L.J."/>
            <person name="Martin F."/>
        </authorList>
    </citation>
    <scope>NUCLEOTIDE SEQUENCE [LARGE SCALE GENOMIC DNA]</scope>
    <source>
        <strain evidence="2">CRL 75-36-700-3 / race SCCL</strain>
    </source>
</reference>
<protein>
    <submittedName>
        <fullName evidence="1">Uncharacterized protein</fullName>
    </submittedName>
</protein>
<dbReference type="OrthoDB" id="5392716at2759"/>
<dbReference type="RefSeq" id="XP_003332568.1">
    <property type="nucleotide sequence ID" value="XM_003332520.1"/>
</dbReference>
<dbReference type="Proteomes" id="UP000008783">
    <property type="component" value="Unassembled WGS sequence"/>
</dbReference>
<organism evidence="1 2">
    <name type="scientific">Puccinia graminis f. sp. tritici (strain CRL 75-36-700-3 / race SCCL)</name>
    <name type="common">Black stem rust fungus</name>
    <dbReference type="NCBI Taxonomy" id="418459"/>
    <lineage>
        <taxon>Eukaryota</taxon>
        <taxon>Fungi</taxon>
        <taxon>Dikarya</taxon>
        <taxon>Basidiomycota</taxon>
        <taxon>Pucciniomycotina</taxon>
        <taxon>Pucciniomycetes</taxon>
        <taxon>Pucciniales</taxon>
        <taxon>Pucciniaceae</taxon>
        <taxon>Puccinia</taxon>
    </lineage>
</organism>
<dbReference type="PANTHER" id="PTHR46177">
    <property type="entry name" value="INTEGRASE CATALYTIC DOMAIN-CONTAINING PROTEIN"/>
    <property type="match status" value="1"/>
</dbReference>
<reference key="1">
    <citation type="submission" date="2007-01" db="EMBL/GenBank/DDBJ databases">
        <title>The Genome Sequence of Puccinia graminis f. sp. tritici Strain CRL 75-36-700-3.</title>
        <authorList>
            <consortium name="The Broad Institute Genome Sequencing Platform"/>
            <person name="Birren B."/>
            <person name="Lander E."/>
            <person name="Galagan J."/>
            <person name="Nusbaum C."/>
            <person name="Devon K."/>
            <person name="Cuomo C."/>
            <person name="Jaffe D."/>
            <person name="Butler J."/>
            <person name="Alvarez P."/>
            <person name="Gnerre S."/>
            <person name="Grabherr M."/>
            <person name="Mauceli E."/>
            <person name="Brockman W."/>
            <person name="Young S."/>
            <person name="LaButti K."/>
            <person name="Sykes S."/>
            <person name="DeCaprio D."/>
            <person name="Crawford M."/>
            <person name="Koehrsen M."/>
            <person name="Engels R."/>
            <person name="Montgomery P."/>
            <person name="Pearson M."/>
            <person name="Howarth C."/>
            <person name="Larson L."/>
            <person name="White J."/>
            <person name="Zeng Q."/>
            <person name="Kodira C."/>
            <person name="Yandava C."/>
            <person name="Alvarado L."/>
            <person name="O'Leary S."/>
            <person name="Szabo L."/>
            <person name="Dean R."/>
            <person name="Schein J."/>
        </authorList>
    </citation>
    <scope>NUCLEOTIDE SEQUENCE</scope>
    <source>
        <strain>CRL 75-36-700-3</strain>
    </source>
</reference>
<dbReference type="VEuPathDB" id="FungiDB:PGTG_12596"/>
<dbReference type="EMBL" id="DS178311">
    <property type="protein sequence ID" value="EFP88149.1"/>
    <property type="molecule type" value="Genomic_DNA"/>
</dbReference>
<dbReference type="GeneID" id="10535372"/>
<dbReference type="PANTHER" id="PTHR46177:SF1">
    <property type="entry name" value="INTEGRASE CATALYTIC DOMAIN-CONTAINING PROTEIN"/>
    <property type="match status" value="1"/>
</dbReference>
<name>E3KUT9_PUCGT</name>
<evidence type="ECO:0000313" key="2">
    <source>
        <dbReference type="Proteomes" id="UP000008783"/>
    </source>
</evidence>
<sequence>MAFQLWQTYKHLIFRTHYPNHIWACDGHKQLKSFGMMGYGFLGAWSCQFLGLHLHVTNNAPQHLGITSFMASIGGINVDAASPLTVTLFLSTVQELFRSP</sequence>
<accession>E3KUT9</accession>
<dbReference type="AlphaFoldDB" id="E3KUT9"/>
<keyword evidence="2" id="KW-1185">Reference proteome</keyword>